<dbReference type="AlphaFoldDB" id="A0A2R5EP68"/>
<dbReference type="Gene3D" id="3.30.530.20">
    <property type="match status" value="1"/>
</dbReference>
<sequence>MVRQFDVKPERLFDAWINPQMMRKWLMTMEATNKVATCDPRVGGTWEIVDVRDGVEYRAIGEYLEVDPPHKLVLTFRMPQFNDSVDTLTVKIKPLGKGCEMVFTQVIRVPHEEGWREAEIARAMQEYHDGSQHGWNLMFVGLQQLLMAQENEG</sequence>
<dbReference type="InterPro" id="IPR023393">
    <property type="entry name" value="START-like_dom_sf"/>
</dbReference>
<dbReference type="Pfam" id="PF08327">
    <property type="entry name" value="AHSA1"/>
    <property type="match status" value="1"/>
</dbReference>
<comment type="similarity">
    <text evidence="1">Belongs to the AHA1 family.</text>
</comment>
<gene>
    <name evidence="3" type="ORF">PAT3040_03045</name>
</gene>
<evidence type="ECO:0000313" key="3">
    <source>
        <dbReference type="EMBL" id="GBG08462.1"/>
    </source>
</evidence>
<comment type="caution">
    <text evidence="3">The sequence shown here is derived from an EMBL/GenBank/DDBJ whole genome shotgun (WGS) entry which is preliminary data.</text>
</comment>
<protein>
    <submittedName>
        <fullName evidence="3">ATPase</fullName>
    </submittedName>
</protein>
<feature type="domain" description="Activator of Hsp90 ATPase homologue 1/2-like C-terminal" evidence="2">
    <location>
        <begin position="6"/>
        <end position="146"/>
    </location>
</feature>
<accession>A0A2R5EP68</accession>
<dbReference type="InterPro" id="IPR013538">
    <property type="entry name" value="ASHA1/2-like_C"/>
</dbReference>
<dbReference type="Proteomes" id="UP000245202">
    <property type="component" value="Unassembled WGS sequence"/>
</dbReference>
<evidence type="ECO:0000259" key="2">
    <source>
        <dbReference type="Pfam" id="PF08327"/>
    </source>
</evidence>
<proteinExistence type="inferred from homology"/>
<dbReference type="CDD" id="cd07814">
    <property type="entry name" value="SRPBCC_CalC_Aha1-like"/>
    <property type="match status" value="1"/>
</dbReference>
<name>A0A2R5EP68_9BACL</name>
<evidence type="ECO:0000313" key="4">
    <source>
        <dbReference type="Proteomes" id="UP000245202"/>
    </source>
</evidence>
<reference evidence="3 4" key="1">
    <citation type="submission" date="2017-08" db="EMBL/GenBank/DDBJ databases">
        <title>Substantial Increase in Enzyme Production by Combined Drug-Resistance Mutations in Paenibacillus agaridevorans.</title>
        <authorList>
            <person name="Tanaka Y."/>
            <person name="Funane K."/>
            <person name="Hosaka T."/>
            <person name="Shiwa Y."/>
            <person name="Fujita N."/>
            <person name="Miyazaki T."/>
            <person name="Yoshikawa H."/>
            <person name="Murakami K."/>
            <person name="Kasahara K."/>
            <person name="Inaoka T."/>
            <person name="Hiraga Y."/>
            <person name="Ochi K."/>
        </authorList>
    </citation>
    <scope>NUCLEOTIDE SEQUENCE [LARGE SCALE GENOMIC DNA]</scope>
    <source>
        <strain evidence="3 4">T-3040</strain>
    </source>
</reference>
<organism evidence="3 4">
    <name type="scientific">Paenibacillus agaridevorans</name>
    <dbReference type="NCBI Taxonomy" id="171404"/>
    <lineage>
        <taxon>Bacteria</taxon>
        <taxon>Bacillati</taxon>
        <taxon>Bacillota</taxon>
        <taxon>Bacilli</taxon>
        <taxon>Bacillales</taxon>
        <taxon>Paenibacillaceae</taxon>
        <taxon>Paenibacillus</taxon>
    </lineage>
</organism>
<evidence type="ECO:0000256" key="1">
    <source>
        <dbReference type="ARBA" id="ARBA00006817"/>
    </source>
</evidence>
<keyword evidence="4" id="KW-1185">Reference proteome</keyword>
<dbReference type="EMBL" id="BDQX01000167">
    <property type="protein sequence ID" value="GBG08462.1"/>
    <property type="molecule type" value="Genomic_DNA"/>
</dbReference>
<dbReference type="SUPFAM" id="SSF55961">
    <property type="entry name" value="Bet v1-like"/>
    <property type="match status" value="1"/>
</dbReference>